<sequence length="119" mass="12543">TPTTARIRAHPPTPTQCTSPSPKSRLKLAVKGTWASTLCPTKATPQALPGGTCFSTTCLWATYLLALAPPTQGRVVTLVASQPVPLKVKRVARKTPRRVGKTLCSNSQSCSTSVVSSKV</sequence>
<keyword evidence="3" id="KW-1185">Reference proteome</keyword>
<reference evidence="3" key="2">
    <citation type="journal article" date="2014" name="Science">
        <title>Comparative genomics reveals insights into avian genome evolution and adaptation.</title>
        <authorList>
            <consortium name="Avian Genome Consortium"/>
            <person name="Zhang G."/>
            <person name="Li C."/>
            <person name="Li Q."/>
            <person name="Li B."/>
            <person name="Larkin D.M."/>
            <person name="Lee C."/>
            <person name="Storz J.F."/>
            <person name="Antunes A."/>
            <person name="Greenwold M.J."/>
            <person name="Meredith R.W."/>
            <person name="Odeen A."/>
            <person name="Cui J."/>
            <person name="Zhou Q."/>
            <person name="Xu L."/>
            <person name="Pan H."/>
            <person name="Wang Z."/>
            <person name="Jin L."/>
            <person name="Zhang P."/>
            <person name="Hu H."/>
            <person name="Yang W."/>
            <person name="Hu J."/>
            <person name="Xiao J."/>
            <person name="Yang Z."/>
            <person name="Liu Y."/>
            <person name="Xie Q."/>
            <person name="Yu H."/>
            <person name="Lian J."/>
            <person name="Wen P."/>
            <person name="Zhang F."/>
            <person name="Li H."/>
            <person name="Zeng Y."/>
            <person name="Xiong Z."/>
            <person name="Liu S."/>
            <person name="Zhou L."/>
            <person name="Huang Z."/>
            <person name="An N."/>
            <person name="Wang J."/>
            <person name="Zheng Q."/>
            <person name="Xiong Y."/>
            <person name="Wang G."/>
            <person name="Wang B."/>
            <person name="Wang J."/>
            <person name="Fan Y."/>
            <person name="da Fonseca R.R."/>
            <person name="Alfaro-Nunez A."/>
            <person name="Schubert M."/>
            <person name="Orlando L."/>
            <person name="Mourier T."/>
            <person name="Howard J.T."/>
            <person name="Ganapathy G."/>
            <person name="Pfenning A."/>
            <person name="Whitney O."/>
            <person name="Rivas M.V."/>
            <person name="Hara E."/>
            <person name="Smith J."/>
            <person name="Farre M."/>
            <person name="Narayan J."/>
            <person name="Slavov G."/>
            <person name="Romanov M.N."/>
            <person name="Borges R."/>
            <person name="Machado J.P."/>
            <person name="Khan I."/>
            <person name="Springer M.S."/>
            <person name="Gatesy J."/>
            <person name="Hoffmann F.G."/>
            <person name="Opazo J.C."/>
            <person name="Hastad O."/>
            <person name="Sawyer R.H."/>
            <person name="Kim H."/>
            <person name="Kim K.W."/>
            <person name="Kim H.J."/>
            <person name="Cho S."/>
            <person name="Li N."/>
            <person name="Huang Y."/>
            <person name="Bruford M.W."/>
            <person name="Zhan X."/>
            <person name="Dixon A."/>
            <person name="Bertelsen M.F."/>
            <person name="Derryberry E."/>
            <person name="Warren W."/>
            <person name="Wilson R.K."/>
            <person name="Li S."/>
            <person name="Ray D.A."/>
            <person name="Green R.E."/>
            <person name="O'Brien S.J."/>
            <person name="Griffin D."/>
            <person name="Johnson W.E."/>
            <person name="Haussler D."/>
            <person name="Ryder O.A."/>
            <person name="Willerslev E."/>
            <person name="Graves G.R."/>
            <person name="Alstrom P."/>
            <person name="Fjeldsa J."/>
            <person name="Mindell D.P."/>
            <person name="Edwards S.V."/>
            <person name="Braun E.L."/>
            <person name="Rahbek C."/>
            <person name="Burt D.W."/>
            <person name="Houde P."/>
            <person name="Zhang Y."/>
            <person name="Yang H."/>
            <person name="Wang J."/>
            <person name="Jarvis E.D."/>
            <person name="Gilbert M.T."/>
            <person name="Wang J."/>
        </authorList>
    </citation>
    <scope>NUCLEOTIDE SEQUENCE [LARGE SCALE GENOMIC DNA]</scope>
</reference>
<organism evidence="2 3">
    <name type="scientific">Chaetura pelagica</name>
    <name type="common">Chimney swift</name>
    <name type="synonym">Hirundo pelagica</name>
    <dbReference type="NCBI Taxonomy" id="8897"/>
    <lineage>
        <taxon>Eukaryota</taxon>
        <taxon>Metazoa</taxon>
        <taxon>Chordata</taxon>
        <taxon>Craniata</taxon>
        <taxon>Vertebrata</taxon>
        <taxon>Euteleostomi</taxon>
        <taxon>Archelosauria</taxon>
        <taxon>Archosauria</taxon>
        <taxon>Dinosauria</taxon>
        <taxon>Saurischia</taxon>
        <taxon>Theropoda</taxon>
        <taxon>Coelurosauria</taxon>
        <taxon>Aves</taxon>
        <taxon>Neognathae</taxon>
        <taxon>Neoaves</taxon>
        <taxon>Strisores</taxon>
        <taxon>Apodiformes</taxon>
        <taxon>Apodidae</taxon>
        <taxon>Apodinae</taxon>
        <taxon>Chaetura</taxon>
    </lineage>
</organism>
<gene>
    <name evidence="2" type="ORF">M959_04672</name>
</gene>
<reference evidence="2 3" key="1">
    <citation type="submission" date="2013-08" db="EMBL/GenBank/DDBJ databases">
        <title>Genome evolution of avian class.</title>
        <authorList>
            <person name="Zhang G."/>
            <person name="Li C."/>
        </authorList>
    </citation>
    <scope>NUCLEOTIDE SEQUENCE [LARGE SCALE GENOMIC DNA]</scope>
    <source>
        <strain evidence="2">M959</strain>
    </source>
</reference>
<feature type="region of interest" description="Disordered" evidence="1">
    <location>
        <begin position="1"/>
        <end position="24"/>
    </location>
</feature>
<dbReference type="Proteomes" id="UP000031515">
    <property type="component" value="Unassembled WGS sequence"/>
</dbReference>
<evidence type="ECO:0000256" key="1">
    <source>
        <dbReference type="SAM" id="MobiDB-lite"/>
    </source>
</evidence>
<feature type="non-terminal residue" evidence="2">
    <location>
        <position position="119"/>
    </location>
</feature>
<protein>
    <submittedName>
        <fullName evidence="2">Uncharacterized protein</fullName>
    </submittedName>
</protein>
<evidence type="ECO:0000313" key="3">
    <source>
        <dbReference type="Proteomes" id="UP000031515"/>
    </source>
</evidence>
<feature type="non-terminal residue" evidence="2">
    <location>
        <position position="1"/>
    </location>
</feature>
<dbReference type="EMBL" id="KN125952">
    <property type="protein sequence ID" value="KFU85326.1"/>
    <property type="molecule type" value="Genomic_DNA"/>
</dbReference>
<dbReference type="AlphaFoldDB" id="A0A093BFH4"/>
<proteinExistence type="predicted"/>
<evidence type="ECO:0000313" key="2">
    <source>
        <dbReference type="EMBL" id="KFU85326.1"/>
    </source>
</evidence>
<name>A0A093BFH4_CHAPE</name>
<accession>A0A093BFH4</accession>